<keyword evidence="4" id="KW-1185">Reference proteome</keyword>
<keyword evidence="2" id="KW-0812">Transmembrane</keyword>
<evidence type="ECO:0000313" key="3">
    <source>
        <dbReference type="EMBL" id="KAJ8897566.1"/>
    </source>
</evidence>
<keyword evidence="1" id="KW-0175">Coiled coil</keyword>
<evidence type="ECO:0000313" key="4">
    <source>
        <dbReference type="Proteomes" id="UP001159363"/>
    </source>
</evidence>
<feature type="transmembrane region" description="Helical" evidence="2">
    <location>
        <begin position="24"/>
        <end position="42"/>
    </location>
</feature>
<dbReference type="EMBL" id="JARBHB010000001">
    <property type="protein sequence ID" value="KAJ8897566.1"/>
    <property type="molecule type" value="Genomic_DNA"/>
</dbReference>
<keyword evidence="2" id="KW-1133">Transmembrane helix</keyword>
<reference evidence="3 4" key="1">
    <citation type="submission" date="2023-02" db="EMBL/GenBank/DDBJ databases">
        <title>LHISI_Scaffold_Assembly.</title>
        <authorList>
            <person name="Stuart O.P."/>
            <person name="Cleave R."/>
            <person name="Magrath M.J.L."/>
            <person name="Mikheyev A.S."/>
        </authorList>
    </citation>
    <scope>NUCLEOTIDE SEQUENCE [LARGE SCALE GENOMIC DNA]</scope>
    <source>
        <strain evidence="3">Daus_M_001</strain>
        <tissue evidence="3">Leg muscle</tissue>
    </source>
</reference>
<proteinExistence type="predicted"/>
<accession>A0ABQ9ILM3</accession>
<evidence type="ECO:0000256" key="1">
    <source>
        <dbReference type="SAM" id="Coils"/>
    </source>
</evidence>
<comment type="caution">
    <text evidence="3">The sequence shown here is derived from an EMBL/GenBank/DDBJ whole genome shotgun (WGS) entry which is preliminary data.</text>
</comment>
<keyword evidence="2" id="KW-0472">Membrane</keyword>
<protein>
    <submittedName>
        <fullName evidence="3">Uncharacterized protein</fullName>
    </submittedName>
</protein>
<organism evidence="3 4">
    <name type="scientific">Dryococelus australis</name>
    <dbReference type="NCBI Taxonomy" id="614101"/>
    <lineage>
        <taxon>Eukaryota</taxon>
        <taxon>Metazoa</taxon>
        <taxon>Ecdysozoa</taxon>
        <taxon>Arthropoda</taxon>
        <taxon>Hexapoda</taxon>
        <taxon>Insecta</taxon>
        <taxon>Pterygota</taxon>
        <taxon>Neoptera</taxon>
        <taxon>Polyneoptera</taxon>
        <taxon>Phasmatodea</taxon>
        <taxon>Verophasmatodea</taxon>
        <taxon>Anareolatae</taxon>
        <taxon>Phasmatidae</taxon>
        <taxon>Eurycanthinae</taxon>
        <taxon>Dryococelus</taxon>
    </lineage>
</organism>
<evidence type="ECO:0000256" key="2">
    <source>
        <dbReference type="SAM" id="Phobius"/>
    </source>
</evidence>
<dbReference type="Proteomes" id="UP001159363">
    <property type="component" value="Chromosome 1"/>
</dbReference>
<feature type="transmembrane region" description="Helical" evidence="2">
    <location>
        <begin position="98"/>
        <end position="117"/>
    </location>
</feature>
<gene>
    <name evidence="3" type="ORF">PR048_002915</name>
</gene>
<feature type="coiled-coil region" evidence="1">
    <location>
        <begin position="518"/>
        <end position="545"/>
    </location>
</feature>
<sequence>MLENILQLVRHAGQLYTMAPCVRLVFFSTLWFPHFGSFSLVYRIRVIFNMSEAVRMTCHANGKSECGARSICSCYRWWWFAVVGERPGRRPRWQPPRLLVSEIGGGGGVAVVVVVVWRGGVGRGSMDIATILIAALVEGDRAGRTGCQHSRWWGFVIARYSVEWDSIIGSHTTRWDIVVGSQTAWWGSVLGRQLTVSWGSILGRQTPFCQSVPTGSSQISWPPVGQCDFQDGGQEGNNMCGSMPRESLRWNDRAGSSGPRYSPGVVAKRLHIIAHFQPQCANIPEGAGTDLGDGGVGGVHVASVDDDDSVAAGSLGACLQHHLPDVLRGGEEQAAVGPGQTPARPHTWFLSARVLEPLWQKGARMCGRARFGLRIWPTVVLILVALRSKVVFPVRTIVSKFWEVVDWGSNGVLRPRSIGISASNLRKKRPTVATREYIKGASHVYSIYSTVAAGITPPVCLLGMHWLHYRGEGWWEVGDPNSPISPRSNIDSPLGSFPPSSPFSCKVLDKANCECRTDTNKDDTIKNLQKKVEKLKKRYNRMKSAEPMRVIEVSMKQRRNERACEEGDPRENPLTNGIVWHDSHMRQSGVTRPGIEPELHWWEASRLTAQPP</sequence>
<name>A0ABQ9ILM3_9NEOP</name>